<sequence>MLTKESIIQKLQDKGLRLTSQRLAIIDVLLRKGHLHPGARFIYKEAKKKCPGLSLSSVYANINELSRYGIIKSLEFDGKENRCEGNLEEHVNLICQHCGKITDFDIPVSLNQSEIAKKTGFMITKNRLEYYGYCVECTKSKG</sequence>
<dbReference type="PANTHER" id="PTHR33202">
    <property type="entry name" value="ZINC UPTAKE REGULATION PROTEIN"/>
    <property type="match status" value="1"/>
</dbReference>
<dbReference type="GO" id="GO:0008270">
    <property type="term" value="F:zinc ion binding"/>
    <property type="evidence" value="ECO:0007669"/>
    <property type="project" value="TreeGrafter"/>
</dbReference>
<keyword evidence="5" id="KW-0238">DNA-binding</keyword>
<dbReference type="SUPFAM" id="SSF46785">
    <property type="entry name" value="Winged helix' DNA-binding domain"/>
    <property type="match status" value="1"/>
</dbReference>
<dbReference type="GO" id="GO:0000976">
    <property type="term" value="F:transcription cis-regulatory region binding"/>
    <property type="evidence" value="ECO:0007669"/>
    <property type="project" value="TreeGrafter"/>
</dbReference>
<dbReference type="GO" id="GO:1900376">
    <property type="term" value="P:regulation of secondary metabolite biosynthetic process"/>
    <property type="evidence" value="ECO:0007669"/>
    <property type="project" value="TreeGrafter"/>
</dbReference>
<dbReference type="InterPro" id="IPR002481">
    <property type="entry name" value="FUR"/>
</dbReference>
<dbReference type="GO" id="GO:0003700">
    <property type="term" value="F:DNA-binding transcription factor activity"/>
    <property type="evidence" value="ECO:0007669"/>
    <property type="project" value="InterPro"/>
</dbReference>
<dbReference type="PANTHER" id="PTHR33202:SF7">
    <property type="entry name" value="FERRIC UPTAKE REGULATION PROTEIN"/>
    <property type="match status" value="1"/>
</dbReference>
<evidence type="ECO:0000256" key="1">
    <source>
        <dbReference type="ARBA" id="ARBA00007957"/>
    </source>
</evidence>
<gene>
    <name evidence="7" type="ORF">ASZ90_007660</name>
</gene>
<dbReference type="EMBL" id="LNQE01000956">
    <property type="protein sequence ID" value="KUG22568.1"/>
    <property type="molecule type" value="Genomic_DNA"/>
</dbReference>
<name>A0A0W8FNR9_9ZZZZ</name>
<dbReference type="Gene3D" id="1.10.10.10">
    <property type="entry name" value="Winged helix-like DNA-binding domain superfamily/Winged helix DNA-binding domain"/>
    <property type="match status" value="1"/>
</dbReference>
<comment type="similarity">
    <text evidence="1">Belongs to the Fur family.</text>
</comment>
<dbReference type="GO" id="GO:0045892">
    <property type="term" value="P:negative regulation of DNA-templated transcription"/>
    <property type="evidence" value="ECO:0007669"/>
    <property type="project" value="TreeGrafter"/>
</dbReference>
<keyword evidence="3" id="KW-0862">Zinc</keyword>
<dbReference type="AlphaFoldDB" id="A0A0W8FNR9"/>
<evidence type="ECO:0000256" key="2">
    <source>
        <dbReference type="ARBA" id="ARBA00022491"/>
    </source>
</evidence>
<comment type="caution">
    <text evidence="7">The sequence shown here is derived from an EMBL/GenBank/DDBJ whole genome shotgun (WGS) entry which is preliminary data.</text>
</comment>
<dbReference type="Gene3D" id="3.30.1490.190">
    <property type="match status" value="1"/>
</dbReference>
<dbReference type="InterPro" id="IPR036390">
    <property type="entry name" value="WH_DNA-bd_sf"/>
</dbReference>
<evidence type="ECO:0000313" key="7">
    <source>
        <dbReference type="EMBL" id="KUG22568.1"/>
    </source>
</evidence>
<dbReference type="InterPro" id="IPR043135">
    <property type="entry name" value="Fur_C"/>
</dbReference>
<keyword evidence="6" id="KW-0804">Transcription</keyword>
<organism evidence="7">
    <name type="scientific">hydrocarbon metagenome</name>
    <dbReference type="NCBI Taxonomy" id="938273"/>
    <lineage>
        <taxon>unclassified sequences</taxon>
        <taxon>metagenomes</taxon>
        <taxon>ecological metagenomes</taxon>
    </lineage>
</organism>
<reference evidence="7" key="1">
    <citation type="journal article" date="2015" name="Proc. Natl. Acad. Sci. U.S.A.">
        <title>Networks of energetic and metabolic interactions define dynamics in microbial communities.</title>
        <authorList>
            <person name="Embree M."/>
            <person name="Liu J.K."/>
            <person name="Al-Bassam M.M."/>
            <person name="Zengler K."/>
        </authorList>
    </citation>
    <scope>NUCLEOTIDE SEQUENCE</scope>
</reference>
<keyword evidence="4" id="KW-0805">Transcription regulation</keyword>
<accession>A0A0W8FNR9</accession>
<keyword evidence="2" id="KW-0678">Repressor</keyword>
<evidence type="ECO:0000256" key="3">
    <source>
        <dbReference type="ARBA" id="ARBA00022833"/>
    </source>
</evidence>
<protein>
    <submittedName>
        <fullName evidence="7">Peroxide stress regulator perr, fur family</fullName>
    </submittedName>
</protein>
<dbReference type="CDD" id="cd07153">
    <property type="entry name" value="Fur_like"/>
    <property type="match status" value="1"/>
</dbReference>
<evidence type="ECO:0000256" key="6">
    <source>
        <dbReference type="ARBA" id="ARBA00023163"/>
    </source>
</evidence>
<dbReference type="Pfam" id="PF01475">
    <property type="entry name" value="FUR"/>
    <property type="match status" value="1"/>
</dbReference>
<evidence type="ECO:0000256" key="4">
    <source>
        <dbReference type="ARBA" id="ARBA00023015"/>
    </source>
</evidence>
<dbReference type="InterPro" id="IPR036388">
    <property type="entry name" value="WH-like_DNA-bd_sf"/>
</dbReference>
<proteinExistence type="inferred from homology"/>
<evidence type="ECO:0000256" key="5">
    <source>
        <dbReference type="ARBA" id="ARBA00023125"/>
    </source>
</evidence>